<accession>A0AAX3ZZ07</accession>
<evidence type="ECO:0000313" key="2">
    <source>
        <dbReference type="Proteomes" id="UP001230933"/>
    </source>
</evidence>
<dbReference type="AlphaFoldDB" id="A0AAX3ZZ07"/>
<organism evidence="1 2">
    <name type="scientific">Rhodococcus erythropolis</name>
    <name type="common">Arthrobacter picolinophilus</name>
    <dbReference type="NCBI Taxonomy" id="1833"/>
    <lineage>
        <taxon>Bacteria</taxon>
        <taxon>Bacillati</taxon>
        <taxon>Actinomycetota</taxon>
        <taxon>Actinomycetes</taxon>
        <taxon>Mycobacteriales</taxon>
        <taxon>Nocardiaceae</taxon>
        <taxon>Rhodococcus</taxon>
        <taxon>Rhodococcus erythropolis group</taxon>
    </lineage>
</organism>
<evidence type="ECO:0000313" key="1">
    <source>
        <dbReference type="EMBL" id="WMN01764.1"/>
    </source>
</evidence>
<dbReference type="NCBIfam" id="NF033831">
    <property type="entry name" value="sce7725_fam"/>
    <property type="match status" value="1"/>
</dbReference>
<gene>
    <name evidence="1" type="ORF">QIE55_31180</name>
</gene>
<name>A0AAX3ZZ07_RHOER</name>
<sequence length="328" mass="36944">MYYPYLRGKQFELLAMKEMIQDGTLKKCIHPVFEPIKDIHGGLFRVLHEFNQSAVDCTVIVNPQVGQLSDSLTETAQIVKFLSDREDGVGAVSIGLIVTPSTDVKAILRIIQDRDGPSLPINIFHNGHNDTLIPTLNQSSIIDRISNFVDSKDVLRQYRTQVYKYPEITQTWHSTGTIKWRDPFPRQKRNIDYVSEPASLFSDDNIYYKEDGFQGFSDYQTIGRYYAEGGGLPRAVVLHLTYQVMNNGPIYISHFSSDSNLDSSDTAGKFAEAVHKLLTFAQENRLSNPAIAKLKTYSDNGSFPGLGVLKKISIQNHIYVIQDAMDAI</sequence>
<protein>
    <submittedName>
        <fullName evidence="1">Sce7725 family protein</fullName>
    </submittedName>
</protein>
<dbReference type="RefSeq" id="WP_308370842.1">
    <property type="nucleotide sequence ID" value="NZ_CP124545.1"/>
</dbReference>
<reference evidence="1" key="1">
    <citation type="submission" date="2023-08" db="EMBL/GenBank/DDBJ databases">
        <title>Isolation and Characterization of Rhodococcus erythropolis MGMM8.</title>
        <authorList>
            <person name="Diabankana R.G.C."/>
            <person name="Afordoanyi D.M."/>
            <person name="Validov S.Z."/>
        </authorList>
    </citation>
    <scope>NUCLEOTIDE SEQUENCE</scope>
    <source>
        <strain evidence="1">MGMM8</strain>
    </source>
</reference>
<dbReference type="Proteomes" id="UP001230933">
    <property type="component" value="Chromosome"/>
</dbReference>
<dbReference type="InterPro" id="IPR047727">
    <property type="entry name" value="Sce7725-like"/>
</dbReference>
<proteinExistence type="predicted"/>
<dbReference type="EMBL" id="CP124545">
    <property type="protein sequence ID" value="WMN01764.1"/>
    <property type="molecule type" value="Genomic_DNA"/>
</dbReference>